<organism evidence="1 2">
    <name type="scientific">Novosphingobium jiangmenense</name>
    <dbReference type="NCBI Taxonomy" id="2791981"/>
    <lineage>
        <taxon>Bacteria</taxon>
        <taxon>Pseudomonadati</taxon>
        <taxon>Pseudomonadota</taxon>
        <taxon>Alphaproteobacteria</taxon>
        <taxon>Sphingomonadales</taxon>
        <taxon>Sphingomonadaceae</taxon>
        <taxon>Novosphingobium</taxon>
    </lineage>
</organism>
<dbReference type="InterPro" id="IPR036388">
    <property type="entry name" value="WH-like_DNA-bd_sf"/>
</dbReference>
<dbReference type="Proteomes" id="UP000600799">
    <property type="component" value="Unassembled WGS sequence"/>
</dbReference>
<dbReference type="Gene3D" id="1.10.10.10">
    <property type="entry name" value="Winged helix-like DNA-binding domain superfamily/Winged helix DNA-binding domain"/>
    <property type="match status" value="1"/>
</dbReference>
<name>A0ABS0HDX5_9SPHN</name>
<dbReference type="EMBL" id="JADQDC010000003">
    <property type="protein sequence ID" value="MBF9150483.1"/>
    <property type="molecule type" value="Genomic_DNA"/>
</dbReference>
<keyword evidence="2" id="KW-1185">Reference proteome</keyword>
<comment type="caution">
    <text evidence="1">The sequence shown here is derived from an EMBL/GenBank/DDBJ whole genome shotgun (WGS) entry which is preliminary data.</text>
</comment>
<dbReference type="SUPFAM" id="SSF46785">
    <property type="entry name" value="Winged helix' DNA-binding domain"/>
    <property type="match status" value="1"/>
</dbReference>
<dbReference type="SUPFAM" id="SSF52172">
    <property type="entry name" value="CheY-like"/>
    <property type="match status" value="1"/>
</dbReference>
<evidence type="ECO:0000313" key="2">
    <source>
        <dbReference type="Proteomes" id="UP000600799"/>
    </source>
</evidence>
<accession>A0ABS0HDX5</accession>
<gene>
    <name evidence="1" type="ORF">I2488_05675</name>
</gene>
<reference evidence="1 2" key="1">
    <citation type="submission" date="2020-11" db="EMBL/GenBank/DDBJ databases">
        <title>The genome sequence of Novosphingobium sp. 1Y9A.</title>
        <authorList>
            <person name="Liu Y."/>
        </authorList>
    </citation>
    <scope>NUCLEOTIDE SEQUENCE [LARGE SCALE GENOMIC DNA]</scope>
    <source>
        <strain evidence="1 2">1Y9A</strain>
    </source>
</reference>
<sequence length="323" mass="34584">MTTGGDVAWISPCAPLSVTVLADRAYVRMEMAEDATAAGLRVAQSSGLERIIEADDGPPLGDIVLVDCPMLEGADLAALAQLDQSVARTGAMMIVSTSVGSLDDVFGCLDQSNAQILVNPGRADRVVALGHLLSSPHLAARGGRVRELSDNDRMSLLRLTQQVSEIAQRLESLSGTPDGSARVEASAFSFDATGDRDCAPRIPARNRAPLPDPRLVRKIIRQRQLRARFFEGDLFADPAWDMLLDLTAARAEHKRVSVTSLCIASGVPPTTALRWISQMTETGLLCRAEDATDRRRAFIALSDKAADSMAQYFAEAGNAALVL</sequence>
<dbReference type="InterPro" id="IPR036390">
    <property type="entry name" value="WH_DNA-bd_sf"/>
</dbReference>
<proteinExistence type="predicted"/>
<dbReference type="InterPro" id="IPR011006">
    <property type="entry name" value="CheY-like_superfamily"/>
</dbReference>
<evidence type="ECO:0000313" key="1">
    <source>
        <dbReference type="EMBL" id="MBF9150483.1"/>
    </source>
</evidence>
<protein>
    <submittedName>
        <fullName evidence="1">MarR family transcriptional regulator</fullName>
    </submittedName>
</protein>